<dbReference type="PROSITE" id="PS50297">
    <property type="entry name" value="ANK_REP_REGION"/>
    <property type="match status" value="7"/>
</dbReference>
<sequence>MQGTTLRVTGLNNDIRNTHLQPEFGEFGHVLRIHVLQGKGVAFVEYQEKADAKEAMSSLNGKKVRGSVLTIDIAGPPPDPRNRPKEEGSRPARSSEKPAETPRRSGSRSRGRQRAGKGRSRSRSDRSRSRKSRRRNRGRCELTVEFSGVGKISQDEGPVNVCFTAQSYGVDVAFDPQTQVTVSLPQLLQQLIEIQPRAKLGEQCGGAVRISQDEGRDASLCERDALSLALEGFQMSKIALMRPIPRAKLAALDVQSPGGVPMIEGPRYQCRVYSVENGGTVDEVGYLLQGFGLGERSNHSTVPPLCPDAMVFRVWSIAGKELAAMNPSELKDVKTLKRQLRRLHGYPLCLQQLLHNGNALEDAAKLDEAMTVQLVLLAVCDTAQARANMDEVADELVEYAAGLGNVETLRLLLEAGVDTDIVGDRGCTALILASSQGHTEIARLLLAAEADMRKVDRYGWTALVHASEEGHLETVRELLEASSGSDDCGAALIRACEKGHIAIARMLVASGRGTASFRQGGACALVSAADNGHLEIVKLLLESGFDIYATDEDGYTALSCASHRGHTEVAHMLLQACADPDILNHFGRTALICASDRGNVASARLLLQARANVNLADKDGDTALIRASEQGHVQTVRLLLGAGIDTNISNSLRHTSIHYASENGDDKTVRLLLEARADPGAHTELVHRHYTALSMASSKGHVQIVRLLLDAAADTNTLDSSGETALMEASCKGHGDVVQLLLAAKADKDIVSSSGDTALSYASAKNTEIVRLLSPDASENFS</sequence>
<feature type="region of interest" description="Disordered" evidence="5">
    <location>
        <begin position="67"/>
        <end position="139"/>
    </location>
</feature>
<keyword evidence="2 3" id="KW-0040">ANK repeat</keyword>
<dbReference type="InterPro" id="IPR012677">
    <property type="entry name" value="Nucleotide-bd_a/b_plait_sf"/>
</dbReference>
<dbReference type="GO" id="GO:0003723">
    <property type="term" value="F:RNA binding"/>
    <property type="evidence" value="ECO:0007669"/>
    <property type="project" value="UniProtKB-UniRule"/>
</dbReference>
<gene>
    <name evidence="8" type="primary">Kidins220</name>
    <name evidence="8" type="ORF">AK812_SmicGene13720</name>
</gene>
<accession>A0A1Q9E7J0</accession>
<feature type="repeat" description="ANK" evidence="3">
    <location>
        <begin position="553"/>
        <end position="585"/>
    </location>
</feature>
<keyword evidence="8" id="KW-0418">Kinase</keyword>
<keyword evidence="9" id="KW-1185">Reference proteome</keyword>
<evidence type="ECO:0000256" key="2">
    <source>
        <dbReference type="ARBA" id="ARBA00023043"/>
    </source>
</evidence>
<dbReference type="Gene3D" id="1.25.40.20">
    <property type="entry name" value="Ankyrin repeat-containing domain"/>
    <property type="match status" value="4"/>
</dbReference>
<dbReference type="InterPro" id="IPR000626">
    <property type="entry name" value="Ubiquitin-like_dom"/>
</dbReference>
<evidence type="ECO:0000256" key="5">
    <source>
        <dbReference type="SAM" id="MobiDB-lite"/>
    </source>
</evidence>
<evidence type="ECO:0000313" key="8">
    <source>
        <dbReference type="EMBL" id="OLQ03376.1"/>
    </source>
</evidence>
<dbReference type="SMART" id="SM00360">
    <property type="entry name" value="RRM"/>
    <property type="match status" value="1"/>
</dbReference>
<dbReference type="Pfam" id="PF12796">
    <property type="entry name" value="Ank_2"/>
    <property type="match status" value="4"/>
</dbReference>
<proteinExistence type="predicted"/>
<dbReference type="CDD" id="cd17039">
    <property type="entry name" value="Ubl_ubiquitin_like"/>
    <property type="match status" value="1"/>
</dbReference>
<dbReference type="SUPFAM" id="SSF48403">
    <property type="entry name" value="Ankyrin repeat"/>
    <property type="match status" value="1"/>
</dbReference>
<feature type="compositionally biased region" description="Basic and acidic residues" evidence="5">
    <location>
        <begin position="80"/>
        <end position="103"/>
    </location>
</feature>
<dbReference type="GO" id="GO:0016301">
    <property type="term" value="F:kinase activity"/>
    <property type="evidence" value="ECO:0007669"/>
    <property type="project" value="UniProtKB-KW"/>
</dbReference>
<evidence type="ECO:0000259" key="6">
    <source>
        <dbReference type="PROSITE" id="PS50053"/>
    </source>
</evidence>
<evidence type="ECO:0000313" key="9">
    <source>
        <dbReference type="Proteomes" id="UP000186817"/>
    </source>
</evidence>
<evidence type="ECO:0000256" key="3">
    <source>
        <dbReference type="PROSITE-ProRule" id="PRU00023"/>
    </source>
</evidence>
<dbReference type="SMART" id="SM00248">
    <property type="entry name" value="ANK"/>
    <property type="match status" value="10"/>
</dbReference>
<feature type="repeat" description="ANK" evidence="3">
    <location>
        <begin position="721"/>
        <end position="753"/>
    </location>
</feature>
<evidence type="ECO:0000259" key="7">
    <source>
        <dbReference type="PROSITE" id="PS50102"/>
    </source>
</evidence>
<dbReference type="EMBL" id="LSRX01000238">
    <property type="protein sequence ID" value="OLQ03376.1"/>
    <property type="molecule type" value="Genomic_DNA"/>
</dbReference>
<reference evidence="8 9" key="1">
    <citation type="submission" date="2016-02" db="EMBL/GenBank/DDBJ databases">
        <title>Genome analysis of coral dinoflagellate symbionts highlights evolutionary adaptations to a symbiotic lifestyle.</title>
        <authorList>
            <person name="Aranda M."/>
            <person name="Li Y."/>
            <person name="Liew Y.J."/>
            <person name="Baumgarten S."/>
            <person name="Simakov O."/>
            <person name="Wilson M."/>
            <person name="Piel J."/>
            <person name="Ashoor H."/>
            <person name="Bougouffa S."/>
            <person name="Bajic V.B."/>
            <person name="Ryu T."/>
            <person name="Ravasi T."/>
            <person name="Bayer T."/>
            <person name="Micklem G."/>
            <person name="Kim H."/>
            <person name="Bhak J."/>
            <person name="Lajeunesse T.C."/>
            <person name="Voolstra C.R."/>
        </authorList>
    </citation>
    <scope>NUCLEOTIDE SEQUENCE [LARGE SCALE GENOMIC DNA]</scope>
    <source>
        <strain evidence="8 9">CCMP2467</strain>
    </source>
</reference>
<dbReference type="InterPro" id="IPR035979">
    <property type="entry name" value="RBD_domain_sf"/>
</dbReference>
<dbReference type="PROSITE" id="PS50053">
    <property type="entry name" value="UBIQUITIN_2"/>
    <property type="match status" value="1"/>
</dbReference>
<feature type="repeat" description="ANK" evidence="3">
    <location>
        <begin position="425"/>
        <end position="457"/>
    </location>
</feature>
<name>A0A1Q9E7J0_SYMMI</name>
<dbReference type="PROSITE" id="PS50102">
    <property type="entry name" value="RRM"/>
    <property type="match status" value="1"/>
</dbReference>
<evidence type="ECO:0000256" key="4">
    <source>
        <dbReference type="PROSITE-ProRule" id="PRU00176"/>
    </source>
</evidence>
<feature type="repeat" description="ANK" evidence="3">
    <location>
        <begin position="520"/>
        <end position="552"/>
    </location>
</feature>
<dbReference type="CDD" id="cd00590">
    <property type="entry name" value="RRM_SF"/>
    <property type="match status" value="1"/>
</dbReference>
<feature type="compositionally biased region" description="Basic residues" evidence="5">
    <location>
        <begin position="128"/>
        <end position="137"/>
    </location>
</feature>
<comment type="caution">
    <text evidence="8">The sequence shown here is derived from an EMBL/GenBank/DDBJ whole genome shotgun (WGS) entry which is preliminary data.</text>
</comment>
<evidence type="ECO:0000256" key="1">
    <source>
        <dbReference type="ARBA" id="ARBA00022737"/>
    </source>
</evidence>
<dbReference type="InterPro" id="IPR036770">
    <property type="entry name" value="Ankyrin_rpt-contain_sf"/>
</dbReference>
<dbReference type="OrthoDB" id="440706at2759"/>
<feature type="repeat" description="ANK" evidence="3">
    <location>
        <begin position="619"/>
        <end position="651"/>
    </location>
</feature>
<dbReference type="InterPro" id="IPR002110">
    <property type="entry name" value="Ankyrin_rpt"/>
</dbReference>
<feature type="compositionally biased region" description="Basic residues" evidence="5">
    <location>
        <begin position="105"/>
        <end position="121"/>
    </location>
</feature>
<dbReference type="PROSITE" id="PS50088">
    <property type="entry name" value="ANK_REPEAT"/>
    <property type="match status" value="8"/>
</dbReference>
<dbReference type="PANTHER" id="PTHR24198:SF165">
    <property type="entry name" value="ANKYRIN REPEAT-CONTAINING PROTEIN-RELATED"/>
    <property type="match status" value="1"/>
</dbReference>
<dbReference type="Proteomes" id="UP000186817">
    <property type="component" value="Unassembled WGS sequence"/>
</dbReference>
<feature type="repeat" description="ANK" evidence="3">
    <location>
        <begin position="652"/>
        <end position="684"/>
    </location>
</feature>
<dbReference type="SUPFAM" id="SSF54928">
    <property type="entry name" value="RNA-binding domain, RBD"/>
    <property type="match status" value="1"/>
</dbReference>
<dbReference type="InterPro" id="IPR000504">
    <property type="entry name" value="RRM_dom"/>
</dbReference>
<feature type="repeat" description="ANK" evidence="3">
    <location>
        <begin position="586"/>
        <end position="618"/>
    </location>
</feature>
<keyword evidence="4" id="KW-0694">RNA-binding</keyword>
<feature type="domain" description="Ubiquitin-like" evidence="6">
    <location>
        <begin position="310"/>
        <end position="368"/>
    </location>
</feature>
<dbReference type="InterPro" id="IPR029071">
    <property type="entry name" value="Ubiquitin-like_domsf"/>
</dbReference>
<protein>
    <submittedName>
        <fullName evidence="8">Kinase D-interacting substrate of 220 kDa</fullName>
    </submittedName>
</protein>
<dbReference type="AlphaFoldDB" id="A0A1Q9E7J0"/>
<dbReference type="Gene3D" id="3.30.70.330">
    <property type="match status" value="1"/>
</dbReference>
<organism evidence="8 9">
    <name type="scientific">Symbiodinium microadriaticum</name>
    <name type="common">Dinoflagellate</name>
    <name type="synonym">Zooxanthella microadriatica</name>
    <dbReference type="NCBI Taxonomy" id="2951"/>
    <lineage>
        <taxon>Eukaryota</taxon>
        <taxon>Sar</taxon>
        <taxon>Alveolata</taxon>
        <taxon>Dinophyceae</taxon>
        <taxon>Suessiales</taxon>
        <taxon>Symbiodiniaceae</taxon>
        <taxon>Symbiodinium</taxon>
    </lineage>
</organism>
<keyword evidence="1" id="KW-0677">Repeat</keyword>
<feature type="domain" description="RRM" evidence="7">
    <location>
        <begin position="4"/>
        <end position="76"/>
    </location>
</feature>
<keyword evidence="8" id="KW-0808">Transferase</keyword>
<dbReference type="PANTHER" id="PTHR24198">
    <property type="entry name" value="ANKYRIN REPEAT AND PROTEIN KINASE DOMAIN-CONTAINING PROTEIN"/>
    <property type="match status" value="1"/>
</dbReference>
<feature type="repeat" description="ANK" evidence="3">
    <location>
        <begin position="688"/>
        <end position="720"/>
    </location>
</feature>
<dbReference type="SUPFAM" id="SSF54236">
    <property type="entry name" value="Ubiquitin-like"/>
    <property type="match status" value="1"/>
</dbReference>
<dbReference type="Pfam" id="PF00076">
    <property type="entry name" value="RRM_1"/>
    <property type="match status" value="1"/>
</dbReference>